<dbReference type="Proteomes" id="UP000788426">
    <property type="component" value="Unassembled WGS sequence"/>
</dbReference>
<feature type="transmembrane region" description="Helical" evidence="1">
    <location>
        <begin position="164"/>
        <end position="182"/>
    </location>
</feature>
<feature type="domain" description="Acyltransferase 3" evidence="2">
    <location>
        <begin position="18"/>
        <end position="339"/>
    </location>
</feature>
<keyword evidence="1" id="KW-1133">Transmembrane helix</keyword>
<feature type="transmembrane region" description="Helical" evidence="1">
    <location>
        <begin position="114"/>
        <end position="132"/>
    </location>
</feature>
<dbReference type="RefSeq" id="WP_219480810.1">
    <property type="nucleotide sequence ID" value="NZ_JAHXCT010000003.1"/>
</dbReference>
<proteinExistence type="predicted"/>
<feature type="transmembrane region" description="Helical" evidence="1">
    <location>
        <begin position="264"/>
        <end position="283"/>
    </location>
</feature>
<keyword evidence="3" id="KW-0012">Acyltransferase</keyword>
<evidence type="ECO:0000313" key="4">
    <source>
        <dbReference type="Proteomes" id="UP000788426"/>
    </source>
</evidence>
<keyword evidence="1" id="KW-0812">Transmembrane</keyword>
<dbReference type="Pfam" id="PF01757">
    <property type="entry name" value="Acyl_transf_3"/>
    <property type="match status" value="1"/>
</dbReference>
<feature type="transmembrane region" description="Helical" evidence="1">
    <location>
        <begin position="189"/>
        <end position="209"/>
    </location>
</feature>
<dbReference type="GO" id="GO:0016746">
    <property type="term" value="F:acyltransferase activity"/>
    <property type="evidence" value="ECO:0007669"/>
    <property type="project" value="UniProtKB-KW"/>
</dbReference>
<feature type="transmembrane region" description="Helical" evidence="1">
    <location>
        <begin position="239"/>
        <end position="258"/>
    </location>
</feature>
<evidence type="ECO:0000256" key="1">
    <source>
        <dbReference type="SAM" id="Phobius"/>
    </source>
</evidence>
<organism evidence="3 4">
    <name type="scientific">Hoylesella nanceiensis</name>
    <dbReference type="NCBI Taxonomy" id="425941"/>
    <lineage>
        <taxon>Bacteria</taxon>
        <taxon>Pseudomonadati</taxon>
        <taxon>Bacteroidota</taxon>
        <taxon>Bacteroidia</taxon>
        <taxon>Bacteroidales</taxon>
        <taxon>Prevotellaceae</taxon>
        <taxon>Hoylesella</taxon>
    </lineage>
</organism>
<keyword evidence="4" id="KW-1185">Reference proteome</keyword>
<dbReference type="EMBL" id="JAHXCT010000003">
    <property type="protein sequence ID" value="MBW4769186.1"/>
    <property type="molecule type" value="Genomic_DNA"/>
</dbReference>
<reference evidence="3 4" key="1">
    <citation type="submission" date="2021-07" db="EMBL/GenBank/DDBJ databases">
        <title>Genomic diversity and antimicrobial resistance of Prevotella spp. isolated from chronic lung disease airways.</title>
        <authorList>
            <person name="Webb K.A."/>
            <person name="Olagoke O.S."/>
            <person name="Baird T."/>
            <person name="Neill J."/>
            <person name="Pham A."/>
            <person name="Wells T.J."/>
            <person name="Ramsay K.A."/>
            <person name="Bell S.C."/>
            <person name="Sarovich D.S."/>
            <person name="Price E.P."/>
        </authorList>
    </citation>
    <scope>NUCLEOTIDE SEQUENCE [LARGE SCALE GENOMIC DNA]</scope>
    <source>
        <strain evidence="3 4">SCHI0011.S.12</strain>
    </source>
</reference>
<feature type="transmembrane region" description="Helical" evidence="1">
    <location>
        <begin position="66"/>
        <end position="90"/>
    </location>
</feature>
<accession>A0ABS6YD97</accession>
<keyword evidence="1" id="KW-0472">Membrane</keyword>
<feature type="transmembrane region" description="Helical" evidence="1">
    <location>
        <begin position="321"/>
        <end position="343"/>
    </location>
</feature>
<name>A0ABS6YD97_9BACT</name>
<comment type="caution">
    <text evidence="3">The sequence shown here is derived from an EMBL/GenBank/DDBJ whole genome shotgun (WGS) entry which is preliminary data.</text>
</comment>
<feature type="transmembrane region" description="Helical" evidence="1">
    <location>
        <begin position="215"/>
        <end position="232"/>
    </location>
</feature>
<evidence type="ECO:0000259" key="2">
    <source>
        <dbReference type="Pfam" id="PF01757"/>
    </source>
</evidence>
<evidence type="ECO:0000313" key="3">
    <source>
        <dbReference type="EMBL" id="MBW4769186.1"/>
    </source>
</evidence>
<gene>
    <name evidence="3" type="ORF">KZO38_05360</name>
</gene>
<dbReference type="InterPro" id="IPR002656">
    <property type="entry name" value="Acyl_transf_3_dom"/>
</dbReference>
<keyword evidence="3" id="KW-0808">Transferase</keyword>
<feature type="transmembrane region" description="Helical" evidence="1">
    <location>
        <begin position="290"/>
        <end position="309"/>
    </location>
</feature>
<sequence>MSVERINNNSESIVNSGAIRGLAILGIILHNYCHWLSGIVRENEYTFKSNNVQGMLHAFASPDSNFLLHIISFFGHYGVPLFLFLSAYGLEKKYASQPLSVPLAGFMKHHFRKLWGMMIVGFAAFTMVDLITPGSYHYTLGNVLGQITMTNNLFTNPDRAIWPGPYWFFGLMLQLYLIYRVAIFRRSSWVVVFLIVLCWLVQAVCLPTSDMLNQLRYNSIGGVLPFGLGILYARFEPKVSLSACYLLAIGSLVGIFLGSLYYQTWFAVPALVCVFGLTFVRILPQVLQNGLAWVGSISAALFVSHPITRKIFIPISRQGDVYSGLVLYFLASIVVAIVFKRLIKLVSDELFKK</sequence>
<protein>
    <submittedName>
        <fullName evidence="3">Acyltransferase family protein</fullName>
    </submittedName>
</protein>